<protein>
    <submittedName>
        <fullName evidence="3">D-alanyl-D-alanine carboxypeptidase</fullName>
    </submittedName>
</protein>
<gene>
    <name evidence="3" type="ordered locus">tll1375</name>
</gene>
<proteinExistence type="inferred from homology"/>
<evidence type="ECO:0000256" key="1">
    <source>
        <dbReference type="ARBA" id="ARBA00006096"/>
    </source>
</evidence>
<keyword evidence="3" id="KW-0645">Protease</keyword>
<sequence>MVWLRWLLPPASLLLLLVSPAAFGLCRQDLARAIAQEIQNPQWQRGQWGIVVEDLRSGEVLYNHQGEKLFLVASNVKLTTVAAALDYWGASHRFVTTLSARSPDRTTLRLQGSFDPSFSSQDLQQMATRLVQQGIRQIQVLELGGVTPVRIEPTWAIEDLTMGNVAVVTRLSINQNALKLIATPQGLAQPLILQPPEGDLPWPVVNETRTVPTDAPEFLESEVRGQQIIVRGQLHRGSEPAEMPIPLREPIPYLQQQVQRAFAQAGIQVQQIRPMETAEPLPDVLVRHASPPLSRLILPILQESDNFYAEMLFAALEAAQPGYRQRYLEQMGVPGAVLVDGSGLSRQNWLTPKGLVTLLQQMARSDHASLWRRSLPLAGRSGTLRQRLRDTAAQDRLWAKTGTLRGVAALAGYVEPLEDRPLVFSMVVNQAGETTAHLRAGLDRIGVLLAQLQACDRRSEAAGDR</sequence>
<keyword evidence="2" id="KW-0378">Hydrolase</keyword>
<dbReference type="eggNOG" id="COG2027">
    <property type="taxonomic scope" value="Bacteria"/>
</dbReference>
<dbReference type="GO" id="GO:0006508">
    <property type="term" value="P:proteolysis"/>
    <property type="evidence" value="ECO:0007669"/>
    <property type="project" value="InterPro"/>
</dbReference>
<dbReference type="STRING" id="197221.gene:10747973"/>
<dbReference type="Proteomes" id="UP000000440">
    <property type="component" value="Chromosome"/>
</dbReference>
<dbReference type="SUPFAM" id="SSF56601">
    <property type="entry name" value="beta-lactamase/transpeptidase-like"/>
    <property type="match status" value="1"/>
</dbReference>
<dbReference type="RefSeq" id="WP_011057215.1">
    <property type="nucleotide sequence ID" value="NC_004113.1"/>
</dbReference>
<keyword evidence="4" id="KW-1185">Reference proteome</keyword>
<dbReference type="InterPro" id="IPR012338">
    <property type="entry name" value="Beta-lactam/transpept-like"/>
</dbReference>
<dbReference type="EMBL" id="BA000039">
    <property type="protein sequence ID" value="BAC08927.1"/>
    <property type="molecule type" value="Genomic_DNA"/>
</dbReference>
<dbReference type="Gene3D" id="3.40.710.10">
    <property type="entry name" value="DD-peptidase/beta-lactamase superfamily"/>
    <property type="match status" value="2"/>
</dbReference>
<dbReference type="AlphaFoldDB" id="Q8DJ53"/>
<reference evidence="3 4" key="1">
    <citation type="journal article" date="2002" name="DNA Res.">
        <title>Complete genome structure of the thermophilic cyanobacterium Thermosynechococcus elongatus BP-1.</title>
        <authorList>
            <person name="Nakamura Y."/>
            <person name="Kaneko T."/>
            <person name="Sato S."/>
            <person name="Ikeuchi M."/>
            <person name="Katoh H."/>
            <person name="Sasamoto S."/>
            <person name="Watanabe A."/>
            <person name="Iriguchi M."/>
            <person name="Kawashima K."/>
            <person name="Kimura T."/>
            <person name="Kishida Y."/>
            <person name="Kiyokawa C."/>
            <person name="Kohara M."/>
            <person name="Matsumoto M."/>
            <person name="Matsuno A."/>
            <person name="Nakazaki N."/>
            <person name="Shimpo S."/>
            <person name="Sugimoto M."/>
            <person name="Takeuchi C."/>
            <person name="Yamada M."/>
            <person name="Tabata S."/>
        </authorList>
    </citation>
    <scope>NUCLEOTIDE SEQUENCE [LARGE SCALE GENOMIC DNA]</scope>
    <source>
        <strain evidence="4">IAM M-273 / NIES-2133 / BP-1</strain>
    </source>
</reference>
<dbReference type="PANTHER" id="PTHR30023:SF0">
    <property type="entry name" value="PENICILLIN-SENSITIVE CARBOXYPEPTIDASE A"/>
    <property type="match status" value="1"/>
</dbReference>
<dbReference type="GO" id="GO:0004185">
    <property type="term" value="F:serine-type carboxypeptidase activity"/>
    <property type="evidence" value="ECO:0007669"/>
    <property type="project" value="InterPro"/>
</dbReference>
<dbReference type="KEGG" id="tel:tll1375"/>
<dbReference type="EnsemblBacteria" id="BAC08927">
    <property type="protein sequence ID" value="BAC08927"/>
    <property type="gene ID" value="BAC08927"/>
</dbReference>
<organism evidence="3 4">
    <name type="scientific">Thermosynechococcus vestitus (strain NIES-2133 / IAM M-273 / BP-1)</name>
    <dbReference type="NCBI Taxonomy" id="197221"/>
    <lineage>
        <taxon>Bacteria</taxon>
        <taxon>Bacillati</taxon>
        <taxon>Cyanobacteriota</taxon>
        <taxon>Cyanophyceae</taxon>
        <taxon>Acaryochloridales</taxon>
        <taxon>Thermosynechococcaceae</taxon>
        <taxon>Thermosynechococcus</taxon>
    </lineage>
</organism>
<dbReference type="MEROPS" id="S13.002"/>
<dbReference type="Pfam" id="PF02113">
    <property type="entry name" value="Peptidase_S13"/>
    <property type="match status" value="1"/>
</dbReference>
<dbReference type="NCBIfam" id="TIGR00666">
    <property type="entry name" value="PBP4"/>
    <property type="match status" value="1"/>
</dbReference>
<evidence type="ECO:0000256" key="2">
    <source>
        <dbReference type="ARBA" id="ARBA00022801"/>
    </source>
</evidence>
<evidence type="ECO:0000313" key="4">
    <source>
        <dbReference type="Proteomes" id="UP000000440"/>
    </source>
</evidence>
<dbReference type="PRINTS" id="PR00922">
    <property type="entry name" value="DADACBPTASE3"/>
</dbReference>
<keyword evidence="3" id="KW-0121">Carboxypeptidase</keyword>
<dbReference type="GO" id="GO:0000270">
    <property type="term" value="P:peptidoglycan metabolic process"/>
    <property type="evidence" value="ECO:0007669"/>
    <property type="project" value="TreeGrafter"/>
</dbReference>
<name>Q8DJ53_THEVB</name>
<evidence type="ECO:0000313" key="3">
    <source>
        <dbReference type="EMBL" id="BAC08927.1"/>
    </source>
</evidence>
<comment type="similarity">
    <text evidence="1">Belongs to the peptidase S13 family.</text>
</comment>
<accession>Q8DJ53</accession>
<dbReference type="Gene3D" id="3.50.80.20">
    <property type="entry name" value="D-Ala-D-Ala carboxypeptidase C, peptidase S13"/>
    <property type="match status" value="1"/>
</dbReference>
<dbReference type="PATRIC" id="fig|197221.4.peg.1445"/>
<dbReference type="InterPro" id="IPR000667">
    <property type="entry name" value="Peptidase_S13"/>
</dbReference>
<dbReference type="PANTHER" id="PTHR30023">
    <property type="entry name" value="D-ALANYL-D-ALANINE CARBOXYPEPTIDASE"/>
    <property type="match status" value="1"/>
</dbReference>